<dbReference type="PANTHER" id="PTHR33964:SF1">
    <property type="entry name" value="RE45066P"/>
    <property type="match status" value="1"/>
</dbReference>
<dbReference type="AlphaFoldDB" id="A0A9Q0M315"/>
<reference evidence="3" key="1">
    <citation type="submission" date="2022-12" db="EMBL/GenBank/DDBJ databases">
        <title>Genome assemblies of Blomia tropicalis.</title>
        <authorList>
            <person name="Cui Y."/>
        </authorList>
    </citation>
    <scope>NUCLEOTIDE SEQUENCE</scope>
    <source>
        <tissue evidence="3">Adult mites</tissue>
    </source>
</reference>
<gene>
    <name evidence="3" type="ORF">RDWZM_004920</name>
</gene>
<comment type="caution">
    <text evidence="3">The sequence shown here is derived from an EMBL/GenBank/DDBJ whole genome shotgun (WGS) entry which is preliminary data.</text>
</comment>
<dbReference type="Proteomes" id="UP001142055">
    <property type="component" value="Chromosome 2"/>
</dbReference>
<evidence type="ECO:0000313" key="3">
    <source>
        <dbReference type="EMBL" id="KAJ6219108.1"/>
    </source>
</evidence>
<dbReference type="PANTHER" id="PTHR33964">
    <property type="entry name" value="RE45066P-RELATED"/>
    <property type="match status" value="1"/>
</dbReference>
<name>A0A9Q0M315_BLOTA</name>
<evidence type="ECO:0000256" key="1">
    <source>
        <dbReference type="SAM" id="MobiDB-lite"/>
    </source>
</evidence>
<keyword evidence="2" id="KW-0812">Transmembrane</keyword>
<evidence type="ECO:0000313" key="4">
    <source>
        <dbReference type="Proteomes" id="UP001142055"/>
    </source>
</evidence>
<feature type="compositionally biased region" description="Polar residues" evidence="1">
    <location>
        <begin position="67"/>
        <end position="77"/>
    </location>
</feature>
<feature type="compositionally biased region" description="Low complexity" evidence="1">
    <location>
        <begin position="31"/>
        <end position="47"/>
    </location>
</feature>
<evidence type="ECO:0000256" key="2">
    <source>
        <dbReference type="SAM" id="Phobius"/>
    </source>
</evidence>
<protein>
    <submittedName>
        <fullName evidence="3">Uncharacterized protein</fullName>
    </submittedName>
</protein>
<feature type="transmembrane region" description="Helical" evidence="2">
    <location>
        <begin position="561"/>
        <end position="578"/>
    </location>
</feature>
<accession>A0A9Q0M315</accession>
<keyword evidence="4" id="KW-1185">Reference proteome</keyword>
<keyword evidence="2" id="KW-0472">Membrane</keyword>
<dbReference type="EMBL" id="JAPWDV010000002">
    <property type="protein sequence ID" value="KAJ6219108.1"/>
    <property type="molecule type" value="Genomic_DNA"/>
</dbReference>
<sequence length="579" mass="66324">MTTTTTPSTDEDDRSFCTLANFQNCISELWPGSGPTSSATNSAASPTERVNANTETEQIDETEDLKTPSSSYPSGSDFPTTYNELKATCSELKDRVRCLDRHSERCFTPEMMQVFGHIVTNAKQFVHDLCDNKRVQSEFLIHAKCFRNISLDEQKCAQEYRDAINIPIGESPQRQMQQSLGSQPYETLPNAAKLISAGQHAQQFQMKELIMRRSCCALQELVLCKRRHVREQCGESAAIFMRDHLPRITNPVLEQHCSAYTYGPGTMAKWNHDSPFYIQLLLMLFISWIMICNGEPNNGTTKLPQVNHAIWIHPNEYAKDCYNAQGKSMVQLCRNNAEKDNDPERLNRTLSTTWETCCTMYEEFDCYLQNAKTFCTKATRIELVKLVKKVVVLFQETLCGTVIQVGWKDWCDNMTHNSMIDRHKNSSRNDGTNKFDLINLPTPAKPEKKCFDKLKHTTVRNETIDFEEKCLNASLTKWDPDREKLFVSNVTESCCAYYEALYCIQNESKHFCNKSEQFNMYNYRHRSFLILSDTLCRKVPCNKVNEICGFTAGVRHLTPPGNITLMILVIIILSTLVIF</sequence>
<proteinExistence type="predicted"/>
<keyword evidence="2" id="KW-1133">Transmembrane helix</keyword>
<feature type="region of interest" description="Disordered" evidence="1">
    <location>
        <begin position="31"/>
        <end position="77"/>
    </location>
</feature>
<organism evidence="3 4">
    <name type="scientific">Blomia tropicalis</name>
    <name type="common">Mite</name>
    <dbReference type="NCBI Taxonomy" id="40697"/>
    <lineage>
        <taxon>Eukaryota</taxon>
        <taxon>Metazoa</taxon>
        <taxon>Ecdysozoa</taxon>
        <taxon>Arthropoda</taxon>
        <taxon>Chelicerata</taxon>
        <taxon>Arachnida</taxon>
        <taxon>Acari</taxon>
        <taxon>Acariformes</taxon>
        <taxon>Sarcoptiformes</taxon>
        <taxon>Astigmata</taxon>
        <taxon>Glycyphagoidea</taxon>
        <taxon>Echimyopodidae</taxon>
        <taxon>Blomia</taxon>
    </lineage>
</organism>